<dbReference type="PANTHER" id="PTHR21090:SF27">
    <property type="entry name" value="QUINATE REPRESSOR PROTEIN"/>
    <property type="match status" value="1"/>
</dbReference>
<dbReference type="CDD" id="cd00502">
    <property type="entry name" value="DHQase_I"/>
    <property type="match status" value="1"/>
</dbReference>
<evidence type="ECO:0000313" key="11">
    <source>
        <dbReference type="EMBL" id="KAK4187473.1"/>
    </source>
</evidence>
<dbReference type="Pfam" id="PF01487">
    <property type="entry name" value="DHquinase_I"/>
    <property type="match status" value="1"/>
</dbReference>
<dbReference type="InterPro" id="IPR046346">
    <property type="entry name" value="Aminoacid_DH-like_N_sf"/>
</dbReference>
<keyword evidence="6" id="KW-0804">Transcription</keyword>
<proteinExistence type="inferred from homology"/>
<keyword evidence="5" id="KW-0805">Transcription regulation</keyword>
<dbReference type="Gene3D" id="3.40.50.300">
    <property type="entry name" value="P-loop containing nucleotide triphosphate hydrolases"/>
    <property type="match status" value="1"/>
</dbReference>
<dbReference type="SUPFAM" id="SSF51735">
    <property type="entry name" value="NAD(P)-binding Rossmann-fold domains"/>
    <property type="match status" value="1"/>
</dbReference>
<dbReference type="GO" id="GO:0003866">
    <property type="term" value="F:3-phosphoshikimate 1-carboxyvinyltransferase activity"/>
    <property type="evidence" value="ECO:0007669"/>
    <property type="project" value="TreeGrafter"/>
</dbReference>
<dbReference type="AlphaFoldDB" id="A0AAN6WSE7"/>
<name>A0AAN6WSE7_9PEZI</name>
<evidence type="ECO:0000259" key="10">
    <source>
        <dbReference type="Pfam" id="PF18317"/>
    </source>
</evidence>
<feature type="domain" description="SDH C-terminal" evidence="10">
    <location>
        <begin position="864"/>
        <end position="893"/>
    </location>
</feature>
<dbReference type="InterPro" id="IPR006151">
    <property type="entry name" value="Shikm_DH/Glu-tRNA_Rdtase"/>
</dbReference>
<reference evidence="11" key="1">
    <citation type="journal article" date="2023" name="Mol. Phylogenet. Evol.">
        <title>Genome-scale phylogeny and comparative genomics of the fungal order Sordariales.</title>
        <authorList>
            <person name="Hensen N."/>
            <person name="Bonometti L."/>
            <person name="Westerberg I."/>
            <person name="Brannstrom I.O."/>
            <person name="Guillou S."/>
            <person name="Cros-Aarteil S."/>
            <person name="Calhoun S."/>
            <person name="Haridas S."/>
            <person name="Kuo A."/>
            <person name="Mondo S."/>
            <person name="Pangilinan J."/>
            <person name="Riley R."/>
            <person name="LaButti K."/>
            <person name="Andreopoulos B."/>
            <person name="Lipzen A."/>
            <person name="Chen C."/>
            <person name="Yan M."/>
            <person name="Daum C."/>
            <person name="Ng V."/>
            <person name="Clum A."/>
            <person name="Steindorff A."/>
            <person name="Ohm R.A."/>
            <person name="Martin F."/>
            <person name="Silar P."/>
            <person name="Natvig D.O."/>
            <person name="Lalanne C."/>
            <person name="Gautier V."/>
            <person name="Ament-Velasquez S.L."/>
            <person name="Kruys A."/>
            <person name="Hutchinson M.I."/>
            <person name="Powell A.J."/>
            <person name="Barry K."/>
            <person name="Miller A.N."/>
            <person name="Grigoriev I.V."/>
            <person name="Debuchy R."/>
            <person name="Gladieux P."/>
            <person name="Hiltunen Thoren M."/>
            <person name="Johannesson H."/>
        </authorList>
    </citation>
    <scope>NUCLEOTIDE SEQUENCE</scope>
    <source>
        <strain evidence="11">PSN309</strain>
    </source>
</reference>
<reference evidence="11" key="2">
    <citation type="submission" date="2023-05" db="EMBL/GenBank/DDBJ databases">
        <authorList>
            <consortium name="Lawrence Berkeley National Laboratory"/>
            <person name="Steindorff A."/>
            <person name="Hensen N."/>
            <person name="Bonometti L."/>
            <person name="Westerberg I."/>
            <person name="Brannstrom I.O."/>
            <person name="Guillou S."/>
            <person name="Cros-Aarteil S."/>
            <person name="Calhoun S."/>
            <person name="Haridas S."/>
            <person name="Kuo A."/>
            <person name="Mondo S."/>
            <person name="Pangilinan J."/>
            <person name="Riley R."/>
            <person name="Labutti K."/>
            <person name="Andreopoulos B."/>
            <person name="Lipzen A."/>
            <person name="Chen C."/>
            <person name="Yanf M."/>
            <person name="Daum C."/>
            <person name="Ng V."/>
            <person name="Clum A."/>
            <person name="Ohm R."/>
            <person name="Martin F."/>
            <person name="Silar P."/>
            <person name="Natvig D."/>
            <person name="Lalanne C."/>
            <person name="Gautier V."/>
            <person name="Ament-Velasquez S.L."/>
            <person name="Kruys A."/>
            <person name="Hutchinson M.I."/>
            <person name="Powell A.J."/>
            <person name="Barry K."/>
            <person name="Miller A.N."/>
            <person name="Grigoriev I.V."/>
            <person name="Debuchy R."/>
            <person name="Gladieux P."/>
            <person name="Thoren M.H."/>
            <person name="Johannesson H."/>
        </authorList>
    </citation>
    <scope>NUCLEOTIDE SEQUENCE</scope>
    <source>
        <strain evidence="11">PSN309</strain>
    </source>
</reference>
<evidence type="ECO:0000256" key="1">
    <source>
        <dbReference type="ARBA" id="ARBA00006477"/>
    </source>
</evidence>
<dbReference type="InterPro" id="IPR001381">
    <property type="entry name" value="DHquinase_I"/>
</dbReference>
<dbReference type="InterPro" id="IPR031322">
    <property type="entry name" value="Shikimate/glucono_kinase"/>
</dbReference>
<dbReference type="Pfam" id="PF01488">
    <property type="entry name" value="Shikimate_DH"/>
    <property type="match status" value="1"/>
</dbReference>
<dbReference type="Gene3D" id="3.20.20.70">
    <property type="entry name" value="Aldolase class I"/>
    <property type="match status" value="1"/>
</dbReference>
<comment type="similarity">
    <text evidence="1">In the 2nd section; belongs to the type-I 3-dehydroquinase family.</text>
</comment>
<keyword evidence="4" id="KW-0672">Quinate metabolism</keyword>
<dbReference type="InterPro" id="IPR036291">
    <property type="entry name" value="NAD(P)-bd_dom_sf"/>
</dbReference>
<dbReference type="InterPro" id="IPR027417">
    <property type="entry name" value="P-loop_NTPase"/>
</dbReference>
<dbReference type="SUPFAM" id="SSF51569">
    <property type="entry name" value="Aldolase"/>
    <property type="match status" value="1"/>
</dbReference>
<dbReference type="InterPro" id="IPR041121">
    <property type="entry name" value="SDH_C"/>
</dbReference>
<sequence length="921" mass="102010">MASSSIVTGVKRSYATMVASWDGPPPEIRPVSRAWSSDGRDSASVSASGTTSTVSEDPGARGKTTRECPYSSRSAPHSPSQSPMHRATSQVLSTFDADASIFIVGIRGAGKSTLAIMASTAMKRKIVDLEGTFFEATGMSSPTYRKKYGITACQRRQASLLQDVLGKYRRNAIVVSSWMERSVQSIFEDLNKTNPIIHVLRDPEAIRNHLKVNDNDKFRELLNASSTVFRKCARFEFFNVSEEHSRPGESSDGHRTSSPNGSPELDRPAAPYLTLKRAERHFLKFLSLILPPGTIPFIESAFPLACVRAEERLFTYAISLPLSSLLDGKLDIQDVETGADAIELIVDDLTTEYAECLRSVSEIPPARASEISRVVAQVRRDTVIPIFLHVVFPRAALSDELWRSLYLSYISHVLRLAPEYITVDVRLDSQVISDIVSIKGTCKLVGNLQVLDPDAPPWHATHWRSYYQKAQEVGCDIVRFTRNANTVTDNFDLQHVRVMADSLPGPKLPLIVYNTGDLGRMSACFNQVLTSVAPEGMQQRYPITTTVSTGVYPSLTAMQATHALYSAFYYDPMRLYVFGANVSYSLSPAMHNSALKALGIPHHYQPHSTSTISSLRELVNDPHFAGASVGLPFKVEIISLTHSLSRHARAIGAVNTLIPVRHLNLDGSIGDDALLFNGRNRAGPVKALYGENTDWVGIRACIRRGLSPANAVRSTSSGLVIGAGGMARAAVYAMLQLGVKHILIFNRTVSNAENLVLHFERLLSRDDLPWLSVGSGTRERTRFHIIRSRDDPWPESYKYPTMIVSCIPTHSIGEHPAPEFTVPPKWLESPTGGVVVELAYKTLNSPLLDQVRNQAHRGWVTMDGLDLLPEQGFAQFELFTGRRAPRRLMRREVFRSYPDDQARSNFAQLQPRLDRITAQEP</sequence>
<feature type="domain" description="Shikimate dehydrogenase substrate binding N-terminal" evidence="9">
    <location>
        <begin position="577"/>
        <end position="657"/>
    </location>
</feature>
<gene>
    <name evidence="11" type="ORF">QBC35DRAFT_233083</name>
</gene>
<feature type="compositionally biased region" description="Low complexity" evidence="7">
    <location>
        <begin position="42"/>
        <end position="55"/>
    </location>
</feature>
<feature type="region of interest" description="Disordered" evidence="7">
    <location>
        <begin position="243"/>
        <end position="268"/>
    </location>
</feature>
<dbReference type="Proteomes" id="UP001302126">
    <property type="component" value="Unassembled WGS sequence"/>
</dbReference>
<feature type="domain" description="Quinate/shikimate 5-dehydrogenase/glutamyl-tRNA reductase" evidence="8">
    <location>
        <begin position="718"/>
        <end position="760"/>
    </location>
</feature>
<evidence type="ECO:0000259" key="8">
    <source>
        <dbReference type="Pfam" id="PF01488"/>
    </source>
</evidence>
<dbReference type="Gene3D" id="3.40.50.10860">
    <property type="entry name" value="Leucine Dehydrogenase, chain A, domain 1"/>
    <property type="match status" value="1"/>
</dbReference>
<dbReference type="FunFam" id="3.40.50.720:FF:000386">
    <property type="entry name" value="Quinate repressor protein"/>
    <property type="match status" value="1"/>
</dbReference>
<dbReference type="Pfam" id="PF18317">
    <property type="entry name" value="SDH_C"/>
    <property type="match status" value="1"/>
</dbReference>
<feature type="region of interest" description="Disordered" evidence="7">
    <location>
        <begin position="17"/>
        <end position="88"/>
    </location>
</feature>
<evidence type="ECO:0000259" key="9">
    <source>
        <dbReference type="Pfam" id="PF08501"/>
    </source>
</evidence>
<dbReference type="PANTHER" id="PTHR21090">
    <property type="entry name" value="AROM/DEHYDROQUINATE SYNTHASE"/>
    <property type="match status" value="1"/>
</dbReference>
<dbReference type="SUPFAM" id="SSF53223">
    <property type="entry name" value="Aminoacid dehydrogenase-like, N-terminal domain"/>
    <property type="match status" value="1"/>
</dbReference>
<dbReference type="EMBL" id="MU864402">
    <property type="protein sequence ID" value="KAK4187473.1"/>
    <property type="molecule type" value="Genomic_DNA"/>
</dbReference>
<dbReference type="GO" id="GO:0004764">
    <property type="term" value="F:shikimate 3-dehydrogenase (NADP+) activity"/>
    <property type="evidence" value="ECO:0007669"/>
    <property type="project" value="InterPro"/>
</dbReference>
<dbReference type="InterPro" id="IPR013785">
    <property type="entry name" value="Aldolase_TIM"/>
</dbReference>
<dbReference type="InterPro" id="IPR013708">
    <property type="entry name" value="Shikimate_DH-bd_N"/>
</dbReference>
<evidence type="ECO:0000256" key="4">
    <source>
        <dbReference type="ARBA" id="ARBA00022911"/>
    </source>
</evidence>
<comment type="caution">
    <text evidence="11">The sequence shown here is derived from an EMBL/GenBank/DDBJ whole genome shotgun (WGS) entry which is preliminary data.</text>
</comment>
<keyword evidence="3" id="KW-0678">Repressor</keyword>
<dbReference type="GO" id="GO:0009423">
    <property type="term" value="P:chorismate biosynthetic process"/>
    <property type="evidence" value="ECO:0007669"/>
    <property type="project" value="TreeGrafter"/>
</dbReference>
<dbReference type="FunFam" id="3.40.50.10860:FF:000019">
    <property type="entry name" value="Quinate pathway repressor protein QutR"/>
    <property type="match status" value="1"/>
</dbReference>
<evidence type="ECO:0000256" key="2">
    <source>
        <dbReference type="ARBA" id="ARBA00009349"/>
    </source>
</evidence>
<feature type="compositionally biased region" description="Basic and acidic residues" evidence="7">
    <location>
        <begin position="243"/>
        <end position="255"/>
    </location>
</feature>
<feature type="compositionally biased region" description="Low complexity" evidence="7">
    <location>
        <begin position="69"/>
        <end position="83"/>
    </location>
</feature>
<comment type="similarity">
    <text evidence="2">In the N-terminal section; belongs to the shikimate kinase family.</text>
</comment>
<protein>
    <submittedName>
        <fullName evidence="11">Quinate repressor</fullName>
    </submittedName>
</protein>
<dbReference type="Pfam" id="PF01202">
    <property type="entry name" value="SKI"/>
    <property type="match status" value="1"/>
</dbReference>
<evidence type="ECO:0000256" key="3">
    <source>
        <dbReference type="ARBA" id="ARBA00022491"/>
    </source>
</evidence>
<evidence type="ECO:0000256" key="5">
    <source>
        <dbReference type="ARBA" id="ARBA00023015"/>
    </source>
</evidence>
<dbReference type="SUPFAM" id="SSF52540">
    <property type="entry name" value="P-loop containing nucleoside triphosphate hydrolases"/>
    <property type="match status" value="1"/>
</dbReference>
<accession>A0AAN6WSE7</accession>
<dbReference type="Pfam" id="PF08501">
    <property type="entry name" value="Shikimate_dh_N"/>
    <property type="match status" value="1"/>
</dbReference>
<evidence type="ECO:0000256" key="7">
    <source>
        <dbReference type="SAM" id="MobiDB-lite"/>
    </source>
</evidence>
<dbReference type="Gene3D" id="3.40.50.720">
    <property type="entry name" value="NAD(P)-binding Rossmann-like Domain"/>
    <property type="match status" value="1"/>
</dbReference>
<evidence type="ECO:0000256" key="6">
    <source>
        <dbReference type="ARBA" id="ARBA00023163"/>
    </source>
</evidence>
<dbReference type="GO" id="GO:0003855">
    <property type="term" value="F:3-dehydroquinate dehydratase activity"/>
    <property type="evidence" value="ECO:0007669"/>
    <property type="project" value="InterPro"/>
</dbReference>
<keyword evidence="12" id="KW-1185">Reference proteome</keyword>
<evidence type="ECO:0000313" key="12">
    <source>
        <dbReference type="Proteomes" id="UP001302126"/>
    </source>
</evidence>
<organism evidence="11 12">
    <name type="scientific">Podospora australis</name>
    <dbReference type="NCBI Taxonomy" id="1536484"/>
    <lineage>
        <taxon>Eukaryota</taxon>
        <taxon>Fungi</taxon>
        <taxon>Dikarya</taxon>
        <taxon>Ascomycota</taxon>
        <taxon>Pezizomycotina</taxon>
        <taxon>Sordariomycetes</taxon>
        <taxon>Sordariomycetidae</taxon>
        <taxon>Sordariales</taxon>
        <taxon>Podosporaceae</taxon>
        <taxon>Podospora</taxon>
    </lineage>
</organism>
<dbReference type="CDD" id="cd01065">
    <property type="entry name" value="NAD_bind_Shikimate_DH"/>
    <property type="match status" value="1"/>
</dbReference>